<organism evidence="1 2">
    <name type="scientific">Dallia pectoralis</name>
    <name type="common">Alaska blackfish</name>
    <dbReference type="NCBI Taxonomy" id="75939"/>
    <lineage>
        <taxon>Eukaryota</taxon>
        <taxon>Metazoa</taxon>
        <taxon>Chordata</taxon>
        <taxon>Craniata</taxon>
        <taxon>Vertebrata</taxon>
        <taxon>Euteleostomi</taxon>
        <taxon>Actinopterygii</taxon>
        <taxon>Neopterygii</taxon>
        <taxon>Teleostei</taxon>
        <taxon>Protacanthopterygii</taxon>
        <taxon>Esociformes</taxon>
        <taxon>Umbridae</taxon>
        <taxon>Dallia</taxon>
    </lineage>
</organism>
<accession>A0ACC2GWI9</accession>
<keyword evidence="2" id="KW-1185">Reference proteome</keyword>
<gene>
    <name evidence="1" type="ORF">DPEC_G00100460</name>
</gene>
<protein>
    <submittedName>
        <fullName evidence="1">Uncharacterized protein</fullName>
    </submittedName>
</protein>
<reference evidence="1" key="1">
    <citation type="submission" date="2021-05" db="EMBL/GenBank/DDBJ databases">
        <authorList>
            <person name="Pan Q."/>
            <person name="Jouanno E."/>
            <person name="Zahm M."/>
            <person name="Klopp C."/>
            <person name="Cabau C."/>
            <person name="Louis A."/>
            <person name="Berthelot C."/>
            <person name="Parey E."/>
            <person name="Roest Crollius H."/>
            <person name="Montfort J."/>
            <person name="Robinson-Rechavi M."/>
            <person name="Bouchez O."/>
            <person name="Lampietro C."/>
            <person name="Lopez Roques C."/>
            <person name="Donnadieu C."/>
            <person name="Postlethwait J."/>
            <person name="Bobe J."/>
            <person name="Dillon D."/>
            <person name="Chandos A."/>
            <person name="von Hippel F."/>
            <person name="Guiguen Y."/>
        </authorList>
    </citation>
    <scope>NUCLEOTIDE SEQUENCE</scope>
    <source>
        <strain evidence="1">YG-Jan2019</strain>
    </source>
</reference>
<name>A0ACC2GWI9_DALPE</name>
<comment type="caution">
    <text evidence="1">The sequence shown here is derived from an EMBL/GenBank/DDBJ whole genome shotgun (WGS) entry which is preliminary data.</text>
</comment>
<dbReference type="Proteomes" id="UP001157502">
    <property type="component" value="Chromosome 8"/>
</dbReference>
<evidence type="ECO:0000313" key="2">
    <source>
        <dbReference type="Proteomes" id="UP001157502"/>
    </source>
</evidence>
<proteinExistence type="predicted"/>
<evidence type="ECO:0000313" key="1">
    <source>
        <dbReference type="EMBL" id="KAJ8008026.1"/>
    </source>
</evidence>
<sequence length="731" mass="83621">MHTFIRVYKTVVLFTGDNEVNRVLNWNPHGFQGTRIFGKQHIGRLFTFMFIPHRSNRLNLSDIQTKHCFQVEEISSNPTRKMDLVSGERDRLFEISEAMAQWYRCFQTSRSLRKEAKGDFWGYAFPRYPMDRSPFWMLHLLDCTPPPPAAFPRLKQAGVEPSELLRCDGEGILMVTDASGLPLGFDSLASGWSGSLGGSEAAGGDGRGGLEMIQKMVGLLRHCMEAPLSGGSPRRPHTLRVNDRKLHRLLARSETALAILKVVLWPQAMGDWGPMELDLVDGGESFSMRWPQTRYCHMCKKHSFPSQLKPCFQCKAVLYCSDQCSQTDQVRGPEDTSHRHWCVKLTRYMSRHSQLADLPFSYATEVTGEDFDLEHFLDKNKLDCGYWVHWSLLVRSPRYELLPTMEQSKDLHPHWPTGHSNPFGPLKEEEEILFRRPAPHAVIPPSKPLGSWLQYFQWRGLHLSSPAAVLLSSPLSIYYIITSLVPKDFPELNILNKQSLKIHIIDSYREFHTIMGFWELSILLPHITFELLFIGERLPSESDEEQLFLQKKDGCVTLVNARFNPDEKLNKRSIRVKVYRRAYQMLQGPKPDLVIGFRPTIPFQESWLSTLPRLQSLRVPAYFCEVSELSCECSQQVMGQATGGTLSPPNVNPFHCPLRIPGGDHMLPWYSNAFIFHLMYKPLPSEKRPSAVNSETPPPPVGPANREPESPAKMSRKNRKQAARNVSRKRK</sequence>
<dbReference type="EMBL" id="CM055735">
    <property type="protein sequence ID" value="KAJ8008026.1"/>
    <property type="molecule type" value="Genomic_DNA"/>
</dbReference>